<reference evidence="4" key="1">
    <citation type="submission" date="2018-03" db="EMBL/GenBank/DDBJ databases">
        <authorList>
            <person name="Sun L."/>
            <person name="Liu H."/>
            <person name="Chen W."/>
            <person name="Huang K."/>
            <person name="Liu W."/>
            <person name="Gao X."/>
        </authorList>
    </citation>
    <scope>NUCLEOTIDE SEQUENCE [LARGE SCALE GENOMIC DNA]</scope>
    <source>
        <strain evidence="4">SH9</strain>
    </source>
</reference>
<name>A0A2T1HXZ4_9HYPH</name>
<organism evidence="3 4">
    <name type="scientific">Alsobacter soli</name>
    <dbReference type="NCBI Taxonomy" id="2109933"/>
    <lineage>
        <taxon>Bacteria</taxon>
        <taxon>Pseudomonadati</taxon>
        <taxon>Pseudomonadota</taxon>
        <taxon>Alphaproteobacteria</taxon>
        <taxon>Hyphomicrobiales</taxon>
        <taxon>Alsobacteraceae</taxon>
        <taxon>Alsobacter</taxon>
    </lineage>
</organism>
<keyword evidence="2" id="KW-0732">Signal</keyword>
<feature type="region of interest" description="Disordered" evidence="1">
    <location>
        <begin position="101"/>
        <end position="126"/>
    </location>
</feature>
<evidence type="ECO:0000256" key="1">
    <source>
        <dbReference type="SAM" id="MobiDB-lite"/>
    </source>
</evidence>
<sequence length="126" mass="12504">MKSLGILVAVAGLGLASPALAQSSTSGTSPATPAPSASAQPGAGMSAGQNSQAAAQKIKQDLQSAGFKDVNVVAQSFVVQAKTKDGNPVVMTIGPHGMSVFEAMNSSSGNSTDQTGSINQNNSQKQ</sequence>
<evidence type="ECO:0000313" key="4">
    <source>
        <dbReference type="Proteomes" id="UP000239772"/>
    </source>
</evidence>
<feature type="chain" id="PRO_5015735177" description="PepSY domain-containing protein" evidence="2">
    <location>
        <begin position="22"/>
        <end position="126"/>
    </location>
</feature>
<accession>A0A2T1HXZ4</accession>
<evidence type="ECO:0000256" key="2">
    <source>
        <dbReference type="SAM" id="SignalP"/>
    </source>
</evidence>
<proteinExistence type="predicted"/>
<gene>
    <name evidence="3" type="ORF">SLNSH_04190</name>
</gene>
<protein>
    <recommendedName>
        <fullName evidence="5">PepSY domain-containing protein</fullName>
    </recommendedName>
</protein>
<evidence type="ECO:0000313" key="3">
    <source>
        <dbReference type="EMBL" id="PSC06484.1"/>
    </source>
</evidence>
<dbReference type="OrthoDB" id="8256346at2"/>
<dbReference type="EMBL" id="PVZS01000003">
    <property type="protein sequence ID" value="PSC06484.1"/>
    <property type="molecule type" value="Genomic_DNA"/>
</dbReference>
<comment type="caution">
    <text evidence="3">The sequence shown here is derived from an EMBL/GenBank/DDBJ whole genome shotgun (WGS) entry which is preliminary data.</text>
</comment>
<dbReference type="Proteomes" id="UP000239772">
    <property type="component" value="Unassembled WGS sequence"/>
</dbReference>
<feature type="signal peptide" evidence="2">
    <location>
        <begin position="1"/>
        <end position="21"/>
    </location>
</feature>
<keyword evidence="4" id="KW-1185">Reference proteome</keyword>
<feature type="compositionally biased region" description="Polar residues" evidence="1">
    <location>
        <begin position="104"/>
        <end position="126"/>
    </location>
</feature>
<evidence type="ECO:0008006" key="5">
    <source>
        <dbReference type="Google" id="ProtNLM"/>
    </source>
</evidence>
<feature type="region of interest" description="Disordered" evidence="1">
    <location>
        <begin position="20"/>
        <end position="60"/>
    </location>
</feature>
<dbReference type="RefSeq" id="WP_106335398.1">
    <property type="nucleotide sequence ID" value="NZ_PVZS01000003.1"/>
</dbReference>
<dbReference type="AlphaFoldDB" id="A0A2T1HXZ4"/>
<feature type="compositionally biased region" description="Low complexity" evidence="1">
    <location>
        <begin position="20"/>
        <end position="49"/>
    </location>
</feature>